<feature type="transmembrane region" description="Helical" evidence="1">
    <location>
        <begin position="132"/>
        <end position="151"/>
    </location>
</feature>
<evidence type="ECO:0000313" key="4">
    <source>
        <dbReference type="Proteomes" id="UP000826722"/>
    </source>
</evidence>
<feature type="transmembrane region" description="Helical" evidence="1">
    <location>
        <begin position="15"/>
        <end position="45"/>
    </location>
</feature>
<dbReference type="PANTHER" id="PTHR42736">
    <property type="entry name" value="PROTEIN-GLUTAMINE GAMMA-GLUTAMYLTRANSFERASE"/>
    <property type="match status" value="1"/>
</dbReference>
<dbReference type="EMBL" id="AP024110">
    <property type="protein sequence ID" value="BCM24639.1"/>
    <property type="molecule type" value="Genomic_DNA"/>
</dbReference>
<feature type="transmembrane region" description="Helical" evidence="1">
    <location>
        <begin position="108"/>
        <end position="126"/>
    </location>
</feature>
<reference evidence="3" key="1">
    <citation type="journal article" date="2021" name="Arch. Microbiol.">
        <title>Methyloradius palustris gen. nov., sp. nov., a methanol-oxidizing bacterium isolated from snow.</title>
        <authorList>
            <person name="Miyadera T."/>
            <person name="Kojima H."/>
            <person name="Fukui M."/>
        </authorList>
    </citation>
    <scope>NUCLEOTIDE SEQUENCE</scope>
    <source>
        <strain evidence="3">Zm11</strain>
    </source>
</reference>
<dbReference type="InterPro" id="IPR025403">
    <property type="entry name" value="TgpA-like_C"/>
</dbReference>
<dbReference type="InterPro" id="IPR021878">
    <property type="entry name" value="TgpA_N"/>
</dbReference>
<accession>A0A8D5GDJ6</accession>
<keyword evidence="1" id="KW-1133">Transmembrane helix</keyword>
<dbReference type="InterPro" id="IPR052901">
    <property type="entry name" value="Bact_TGase-like"/>
</dbReference>
<dbReference type="InterPro" id="IPR038765">
    <property type="entry name" value="Papain-like_cys_pep_sf"/>
</dbReference>
<dbReference type="SMART" id="SM00460">
    <property type="entry name" value="TGc"/>
    <property type="match status" value="1"/>
</dbReference>
<dbReference type="Pfam" id="PF11992">
    <property type="entry name" value="TgpA_N"/>
    <property type="match status" value="1"/>
</dbReference>
<keyword evidence="4" id="KW-1185">Reference proteome</keyword>
<dbReference type="KEGG" id="mpau:ZMTM_08980"/>
<feature type="domain" description="Transglutaminase-like" evidence="2">
    <location>
        <begin position="412"/>
        <end position="483"/>
    </location>
</feature>
<sequence>MAQIKSTHNPGNHDLYWLIASFASVLALHVAYLHNWVSLVMAGFAGWRLMVARNGWVMPRLAILIPITLAAAIGIAVSYHGLFGRDASVALFAIMLSLKLMETHTQRDYIIVIFLGYFLAANAFLFNQSIAMGIFMAVPITLLTATLVGVNHPNGALDWRFKAKTASMLLTQALPLMLIFFVLFPRLPQPLWGVPQDAYSGMTGLSDNMALGNISKLSLSGATAFRVEFQGKPPAKNQLYWRGPVLTTYDGRTWRINSYSINGIGINNIQKDQLPEGLVTTGTVSKYTVTLEPHNKQWLLMLDMPTAIPPEAMITAELQVISKEPVRTRMRYEASSSFNYTLQAAGLSEREQRIDLQLPKNRNPKTLALAESWKNQSPENIVNTALKMYREEPFVYTLSPPPLGENAMDDFLFTTRRGFCEHYSSSFVYLMRAAGVPARVVTGYLGGEINPNDNYMIVRQSDAHAWAEVWLQNRGWVRIDPTGAVSPDRIELGVAESVNDSEALPLLSRRDYPLLRKLYLQWDAVNNGWNQWVLGYNQDRQLQLLRYLTGNNFSWQDLVIALFALVTASLLALSYFLLRSQKIRRDAIQKIYDQFLNKLSKAGLTRYKQEGPVDFSSRAVRRLPAQAKLIVQITDAYTQLRYASKISPAAIKAFKELVNSL</sequence>
<dbReference type="PANTHER" id="PTHR42736:SF1">
    <property type="entry name" value="PROTEIN-GLUTAMINE GAMMA-GLUTAMYLTRANSFERASE"/>
    <property type="match status" value="1"/>
</dbReference>
<dbReference type="Proteomes" id="UP000826722">
    <property type="component" value="Chromosome"/>
</dbReference>
<keyword evidence="1" id="KW-0472">Membrane</keyword>
<gene>
    <name evidence="3" type="primary">tgpA</name>
    <name evidence="3" type="ORF">ZMTM_08980</name>
</gene>
<dbReference type="InterPro" id="IPR002931">
    <property type="entry name" value="Transglutaminase-like"/>
</dbReference>
<dbReference type="Gene3D" id="3.10.620.30">
    <property type="match status" value="1"/>
</dbReference>
<protein>
    <submittedName>
        <fullName evidence="3">Protein-glutamine gamma-glutamyltransferase</fullName>
    </submittedName>
</protein>
<name>A0A8D5GDJ6_9PROT</name>
<feature type="transmembrane region" description="Helical" evidence="1">
    <location>
        <begin position="57"/>
        <end position="77"/>
    </location>
</feature>
<proteinExistence type="predicted"/>
<dbReference type="AlphaFoldDB" id="A0A8D5GDJ6"/>
<keyword evidence="1" id="KW-0812">Transmembrane</keyword>
<dbReference type="Pfam" id="PF01841">
    <property type="entry name" value="Transglut_core"/>
    <property type="match status" value="1"/>
</dbReference>
<feature type="transmembrane region" description="Helical" evidence="1">
    <location>
        <begin position="558"/>
        <end position="578"/>
    </location>
</feature>
<dbReference type="Pfam" id="PF13559">
    <property type="entry name" value="DUF4129"/>
    <property type="match status" value="1"/>
</dbReference>
<dbReference type="SUPFAM" id="SSF54001">
    <property type="entry name" value="Cysteine proteinases"/>
    <property type="match status" value="1"/>
</dbReference>
<evidence type="ECO:0000256" key="1">
    <source>
        <dbReference type="SAM" id="Phobius"/>
    </source>
</evidence>
<evidence type="ECO:0000313" key="3">
    <source>
        <dbReference type="EMBL" id="BCM24639.1"/>
    </source>
</evidence>
<dbReference type="RefSeq" id="WP_221765145.1">
    <property type="nucleotide sequence ID" value="NZ_AP024110.1"/>
</dbReference>
<evidence type="ECO:0000259" key="2">
    <source>
        <dbReference type="SMART" id="SM00460"/>
    </source>
</evidence>
<organism evidence="3 4">
    <name type="scientific">Methyloradius palustris</name>
    <dbReference type="NCBI Taxonomy" id="2778876"/>
    <lineage>
        <taxon>Bacteria</taxon>
        <taxon>Pseudomonadati</taxon>
        <taxon>Pseudomonadota</taxon>
        <taxon>Betaproteobacteria</taxon>
        <taxon>Nitrosomonadales</taxon>
        <taxon>Methylophilaceae</taxon>
        <taxon>Methyloradius</taxon>
    </lineage>
</organism>
<feature type="transmembrane region" description="Helical" evidence="1">
    <location>
        <begin position="163"/>
        <end position="184"/>
    </location>
</feature>